<accession>A0A3B1AHD8</accession>
<dbReference type="InterPro" id="IPR021135">
    <property type="entry name" value="PEP_COase"/>
</dbReference>
<protein>
    <recommendedName>
        <fullName evidence="3">phosphoenolpyruvate carboxylase</fullName>
        <ecNumber evidence="3">4.1.1.31</ecNumber>
    </recommendedName>
</protein>
<dbReference type="HAMAP" id="MF_00595">
    <property type="entry name" value="PEPcase_type1"/>
    <property type="match status" value="1"/>
</dbReference>
<dbReference type="PROSITE" id="PS00781">
    <property type="entry name" value="PEPCASE_1"/>
    <property type="match status" value="1"/>
</dbReference>
<evidence type="ECO:0000313" key="7">
    <source>
        <dbReference type="EMBL" id="VAW93294.1"/>
    </source>
</evidence>
<name>A0A3B1AHD8_9ZZZZ</name>
<proteinExistence type="inferred from homology"/>
<evidence type="ECO:0000256" key="2">
    <source>
        <dbReference type="ARBA" id="ARBA00008346"/>
    </source>
</evidence>
<keyword evidence="5 7" id="KW-0456">Lyase</keyword>
<evidence type="ECO:0000256" key="4">
    <source>
        <dbReference type="ARBA" id="ARBA00022842"/>
    </source>
</evidence>
<dbReference type="SUPFAM" id="SSF51621">
    <property type="entry name" value="Phosphoenolpyruvate/pyruvate domain"/>
    <property type="match status" value="1"/>
</dbReference>
<dbReference type="PRINTS" id="PR00150">
    <property type="entry name" value="PEPCARBXLASE"/>
</dbReference>
<comment type="similarity">
    <text evidence="2">Belongs to the PEPCase type 1 family.</text>
</comment>
<keyword evidence="7" id="KW-0670">Pyruvate</keyword>
<organism evidence="7">
    <name type="scientific">hydrothermal vent metagenome</name>
    <dbReference type="NCBI Taxonomy" id="652676"/>
    <lineage>
        <taxon>unclassified sequences</taxon>
        <taxon>metagenomes</taxon>
        <taxon>ecological metagenomes</taxon>
    </lineage>
</organism>
<comment type="cofactor">
    <cofactor evidence="1">
        <name>Mg(2+)</name>
        <dbReference type="ChEBI" id="CHEBI:18420"/>
    </cofactor>
</comment>
<evidence type="ECO:0000256" key="6">
    <source>
        <dbReference type="ARBA" id="ARBA00023300"/>
    </source>
</evidence>
<dbReference type="NCBIfam" id="NF000584">
    <property type="entry name" value="PRK00009.1"/>
    <property type="match status" value="1"/>
</dbReference>
<keyword evidence="4" id="KW-0460">Magnesium</keyword>
<gene>
    <name evidence="7" type="ORF">MNBD_GAMMA23-2006</name>
</gene>
<dbReference type="PANTHER" id="PTHR30523">
    <property type="entry name" value="PHOSPHOENOLPYRUVATE CARBOXYLASE"/>
    <property type="match status" value="1"/>
</dbReference>
<dbReference type="GO" id="GO:0006099">
    <property type="term" value="P:tricarboxylic acid cycle"/>
    <property type="evidence" value="ECO:0007669"/>
    <property type="project" value="InterPro"/>
</dbReference>
<dbReference type="Pfam" id="PF00311">
    <property type="entry name" value="PEPcase"/>
    <property type="match status" value="1"/>
</dbReference>
<dbReference type="PANTHER" id="PTHR30523:SF46">
    <property type="entry name" value="PHOSPHOENOLPYRUVATE CARBOXYLASE"/>
    <property type="match status" value="1"/>
</dbReference>
<evidence type="ECO:0000256" key="5">
    <source>
        <dbReference type="ARBA" id="ARBA00023239"/>
    </source>
</evidence>
<dbReference type="InterPro" id="IPR033129">
    <property type="entry name" value="PEPCASE_His_AS"/>
</dbReference>
<dbReference type="GO" id="GO:0005829">
    <property type="term" value="C:cytosol"/>
    <property type="evidence" value="ECO:0007669"/>
    <property type="project" value="TreeGrafter"/>
</dbReference>
<dbReference type="Gene3D" id="1.20.1440.90">
    <property type="entry name" value="Phosphoenolpyruvate/pyruvate domain"/>
    <property type="match status" value="1"/>
</dbReference>
<dbReference type="GO" id="GO:0008964">
    <property type="term" value="F:phosphoenolpyruvate carboxylase activity"/>
    <property type="evidence" value="ECO:0007669"/>
    <property type="project" value="UniProtKB-EC"/>
</dbReference>
<dbReference type="InterPro" id="IPR022805">
    <property type="entry name" value="PEP_COase_bac/pln-type"/>
</dbReference>
<dbReference type="PROSITE" id="PS00393">
    <property type="entry name" value="PEPCASE_2"/>
    <property type="match status" value="1"/>
</dbReference>
<dbReference type="InterPro" id="IPR015813">
    <property type="entry name" value="Pyrv/PenolPyrv_kinase-like_dom"/>
</dbReference>
<keyword evidence="6" id="KW-0120">Carbon dioxide fixation</keyword>
<sequence>MNTAVKSNSLSPSNSVNDEALRSRVKLFGNILGDILKSHAGDKVFSAVEALRQGHISLRHKEDSNQRHELVQLIESLDEQTVTHVVRAFSLYFSLVNIAEEDFLHKYRKTLVDEQGFQWQGSFDTTICELKQQNLAPEKVQELLNQLTYTPVFTAHPTESKRRTIQEALQRIFAVSEKLNNDNLDDFHRNEINQQLKREIQILYKTNEVRTDKPTVIDEVKNGLFYYRECLFNAIPEVYRQFEHALERQYENNSIKVPSFFQFGSWIGGDRDGNPFVKPETTRNAIYLQNRQVLKEYLNRVTKLTHVITHSYQLCAPSNDFATSLEQDEKLYSGAFADKPQRYNKEPYRRKLWFMFFRLNSNLNKIEANLGECNADNDFYGYKNESEFLNDLYLIRDSLMSHGDSIVADGRLKDLIRLVETFGFYLSHLDIRQESTIHSNTVSEILKQTADIDYDALNEDERISALANIISTSTPPTVDATKLTDMSAETLQVFAVIYEMREKVSPNVLGSYVISMTHEASHIMEVMYLAWLNNLSGFKDGKAFCQVKVSPLFETIEDLKHIDPVMNRLLDNKVYADLLKASGNTQEVMLGYSDSCKDGGILASVWNLYQAQQQISAITTKRNIRLNLFHGRGGTIGRGGGPTHESILSQPDGTVHGGIKFTEQGEVLSYKYSHPETAIYELTMGITGLLKASNHLVAKPQKDKPEYAEIMTELASTGEQHYRTLTDDTEGFLDYFYEATPVSEIGLMNIGSRPSHRKKGNRSKSSVRAIGWVFGWAQSRHTLPAWFGIGLALNNWLKKDPKNLDTLRDMYQNWPFFRALLSNTQMALFKGDMSIANEYKSLCLNQATAQGVYDKIATEYQLTCDNVLKVANIDELLAEAPMLALSLKRRDPYLDPLSYIQFKLLRHFRDESLSEEARQAWLDPLLRSINAIAAGMRNTG</sequence>
<dbReference type="GO" id="GO:0015977">
    <property type="term" value="P:carbon fixation"/>
    <property type="evidence" value="ECO:0007669"/>
    <property type="project" value="UniProtKB-KW"/>
</dbReference>
<reference evidence="7" key="1">
    <citation type="submission" date="2018-06" db="EMBL/GenBank/DDBJ databases">
        <authorList>
            <person name="Zhirakovskaya E."/>
        </authorList>
    </citation>
    <scope>NUCLEOTIDE SEQUENCE</scope>
</reference>
<dbReference type="InterPro" id="IPR018129">
    <property type="entry name" value="PEP_COase_Lys_AS"/>
</dbReference>
<evidence type="ECO:0000256" key="3">
    <source>
        <dbReference type="ARBA" id="ARBA00012305"/>
    </source>
</evidence>
<evidence type="ECO:0000256" key="1">
    <source>
        <dbReference type="ARBA" id="ARBA00001946"/>
    </source>
</evidence>
<dbReference type="EC" id="4.1.1.31" evidence="3"/>
<dbReference type="AlphaFoldDB" id="A0A3B1AHD8"/>
<dbReference type="EMBL" id="UOFT01000033">
    <property type="protein sequence ID" value="VAW93294.1"/>
    <property type="molecule type" value="Genomic_DNA"/>
</dbReference>